<gene>
    <name evidence="2" type="ORF">UFOPK3472_04051</name>
</gene>
<feature type="region of interest" description="Disordered" evidence="1">
    <location>
        <begin position="32"/>
        <end position="51"/>
    </location>
</feature>
<proteinExistence type="predicted"/>
<evidence type="ECO:0000313" key="2">
    <source>
        <dbReference type="EMBL" id="CAB4930346.1"/>
    </source>
</evidence>
<dbReference type="EMBL" id="CAFBLX010000464">
    <property type="protein sequence ID" value="CAB4930346.1"/>
    <property type="molecule type" value="Genomic_DNA"/>
</dbReference>
<protein>
    <submittedName>
        <fullName evidence="2">Unannotated protein</fullName>
    </submittedName>
</protein>
<dbReference type="AlphaFoldDB" id="A0A6J7II98"/>
<evidence type="ECO:0000256" key="1">
    <source>
        <dbReference type="SAM" id="MobiDB-lite"/>
    </source>
</evidence>
<accession>A0A6J7II98</accession>
<reference evidence="2" key="1">
    <citation type="submission" date="2020-05" db="EMBL/GenBank/DDBJ databases">
        <authorList>
            <person name="Chiriac C."/>
            <person name="Salcher M."/>
            <person name="Ghai R."/>
            <person name="Kavagutti S V."/>
        </authorList>
    </citation>
    <scope>NUCLEOTIDE SEQUENCE</scope>
</reference>
<feature type="compositionally biased region" description="Basic and acidic residues" evidence="1">
    <location>
        <begin position="40"/>
        <end position="51"/>
    </location>
</feature>
<name>A0A6J7II98_9ZZZZ</name>
<sequence>MMARPSTPRTQPILGAKTTIRLTCRMKGSAGAHFYGAGTRTEDVRPTARGN</sequence>
<organism evidence="2">
    <name type="scientific">freshwater metagenome</name>
    <dbReference type="NCBI Taxonomy" id="449393"/>
    <lineage>
        <taxon>unclassified sequences</taxon>
        <taxon>metagenomes</taxon>
        <taxon>ecological metagenomes</taxon>
    </lineage>
</organism>